<dbReference type="Pfam" id="PF10409">
    <property type="entry name" value="PTEN_C2"/>
    <property type="match status" value="1"/>
</dbReference>
<accession>F1KTU3</accession>
<feature type="region of interest" description="Disordered" evidence="2">
    <location>
        <begin position="65"/>
        <end position="88"/>
    </location>
</feature>
<reference evidence="4" key="1">
    <citation type="journal article" date="2011" name="Genome Res.">
        <title>Deep small RNA sequencing from the nematode Ascaris reveals conservation, functional diversification, and novel developmental profiles.</title>
        <authorList>
            <person name="Wang J."/>
            <person name="Czech B."/>
            <person name="Crunk A."/>
            <person name="Wallace A."/>
            <person name="Mitreva M."/>
            <person name="Hannon G.J."/>
            <person name="Davis R.E."/>
        </authorList>
    </citation>
    <scope>NUCLEOTIDE SEQUENCE</scope>
</reference>
<sequence length="980" mass="107792">MFHPLIQTTLQVDPRQRPLASDLCERAGALAAAMGVDLTKPVEGLDLPQLAPTASVNATAGQLQRELASHTTDVSKNTQSPRLPSTATHRADHMHEQTAQQQASAMLGAIKGQGMTWFKNIKDRTTAVAQTVQSTYGGRGPDVTFVTSRLVIAPLAEGIPEALASQAEDAMRLSILEQARGQFAIYNLSQRRLRCDYSNRSSETPMPPLGSGITPTLNMLMGVCRNMALFLRQKPTNFIVVTGPEAQCVLMASVMLLYSGLVEKPSSAIELVCAKRNIPILPPSYHRQLDILRTIVSTDRENLRAMVHNRRVLLDSILISPTPTFNRARTGCRPIVEIYSAGNRLWTTGKDYEELQSFELPESSTVDLNLGHVPVADDVQVVVYHARWTKMQNRMQQHLMFSASFHANFIDPHTHMLEMGRADLDISHDDDGKFGEPFRIGIRVHIEDVDRGFNTNDPPIFLSYDPSTVSRMALLSDPEEYDAVLRQLGVTKQSAPSRPARPPRPQHSPQVLRAQHKEDTADRLLSSEESRPPLQGDSFFATLQWNDAASASTGVTCAPSLSPNLPEVQPDSSLHEQKGQQHVPQQLAQKQQEHELLTCSQPQAPSASVLRLTGMDKAETYERMYGIRVSGTNETPDEENEKYKFDCEKTPKQPIADDQTAQLAADIDLLGLGDVNTFSSASDAVRNSTQLSFDPFAHFENNATTNAQLFGHKSASSAAFYNNQQRVGNAEVDDLLEWSSSTTNSVMHDRIAGLSVHSSGMQRNVSAPSFATEPSNVTTAPVFDPFAEFLASTSSEQVSKSNQGSKTNLFSGSGVNSGRATPSQQRPNYSRAHFDAINSIGGLKPKLTENAFDDLLTSQGFSSSSRNAKTMDQMKRADEAKTMDPVAIKIRDWTNGKERNIRALLGSLNDVLWEGADKWNQPSMGDLLTASQVKRFYRKACLVIHPDKQIGTENEALARAIFTELNDAWTAFENAGSPSL</sequence>
<dbReference type="GO" id="GO:0030276">
    <property type="term" value="F:clathrin binding"/>
    <property type="evidence" value="ECO:0007669"/>
    <property type="project" value="TreeGrafter"/>
</dbReference>
<evidence type="ECO:0000256" key="2">
    <source>
        <dbReference type="SAM" id="MobiDB-lite"/>
    </source>
</evidence>
<feature type="region of interest" description="Disordered" evidence="2">
    <location>
        <begin position="553"/>
        <end position="593"/>
    </location>
</feature>
<feature type="compositionally biased region" description="Polar residues" evidence="2">
    <location>
        <begin position="553"/>
        <end position="563"/>
    </location>
</feature>
<keyword evidence="4" id="KW-0418">Kinase</keyword>
<feature type="region of interest" description="Disordered" evidence="2">
    <location>
        <begin position="492"/>
        <end position="537"/>
    </location>
</feature>
<feature type="compositionally biased region" description="Polar residues" evidence="2">
    <location>
        <begin position="69"/>
        <end position="88"/>
    </location>
</feature>
<comment type="subcellular location">
    <subcellularLocation>
        <location evidence="1">Cytoplasmic vesicle</location>
        <location evidence="1">Clathrin-coated vesicle</location>
    </subcellularLocation>
</comment>
<dbReference type="Gene3D" id="1.10.287.110">
    <property type="entry name" value="DnaJ domain"/>
    <property type="match status" value="1"/>
</dbReference>
<feature type="region of interest" description="Disordered" evidence="2">
    <location>
        <begin position="796"/>
        <end position="829"/>
    </location>
</feature>
<feature type="compositionally biased region" description="Polar residues" evidence="2">
    <location>
        <begin position="796"/>
        <end position="828"/>
    </location>
</feature>
<dbReference type="SUPFAM" id="SSF49562">
    <property type="entry name" value="C2 domain (Calcium/lipid-binding domain, CaLB)"/>
    <property type="match status" value="1"/>
</dbReference>
<feature type="domain" description="C2 tensin-type" evidence="3">
    <location>
        <begin position="309"/>
        <end position="447"/>
    </location>
</feature>
<dbReference type="Gene3D" id="3.90.190.10">
    <property type="entry name" value="Protein tyrosine phosphatase superfamily"/>
    <property type="match status" value="1"/>
</dbReference>
<dbReference type="GO" id="GO:0072318">
    <property type="term" value="P:clathrin coat disassembly"/>
    <property type="evidence" value="ECO:0007669"/>
    <property type="project" value="TreeGrafter"/>
</dbReference>
<protein>
    <submittedName>
        <fullName evidence="4">Cyclin-G-associated kinase</fullName>
    </submittedName>
</protein>
<organism evidence="4">
    <name type="scientific">Ascaris suum</name>
    <name type="common">Pig roundworm</name>
    <name type="synonym">Ascaris lumbricoides</name>
    <dbReference type="NCBI Taxonomy" id="6253"/>
    <lineage>
        <taxon>Eukaryota</taxon>
        <taxon>Metazoa</taxon>
        <taxon>Ecdysozoa</taxon>
        <taxon>Nematoda</taxon>
        <taxon>Chromadorea</taxon>
        <taxon>Rhabditida</taxon>
        <taxon>Spirurina</taxon>
        <taxon>Ascaridomorpha</taxon>
        <taxon>Ascaridoidea</taxon>
        <taxon>Ascarididae</taxon>
        <taxon>Ascaris</taxon>
    </lineage>
</organism>
<dbReference type="InterPro" id="IPR001623">
    <property type="entry name" value="DnaJ_domain"/>
</dbReference>
<evidence type="ECO:0000259" key="3">
    <source>
        <dbReference type="PROSITE" id="PS51182"/>
    </source>
</evidence>
<keyword evidence="4" id="KW-0808">Transferase</keyword>
<dbReference type="AlphaFoldDB" id="F1KTU3"/>
<dbReference type="GO" id="GO:0072583">
    <property type="term" value="P:clathrin-dependent endocytosis"/>
    <property type="evidence" value="ECO:0007669"/>
    <property type="project" value="TreeGrafter"/>
</dbReference>
<evidence type="ECO:0000313" key="4">
    <source>
        <dbReference type="EMBL" id="ADY41297.1"/>
    </source>
</evidence>
<dbReference type="Gene3D" id="2.60.40.1110">
    <property type="match status" value="1"/>
</dbReference>
<dbReference type="SUPFAM" id="SSF46565">
    <property type="entry name" value="Chaperone J-domain"/>
    <property type="match status" value="1"/>
</dbReference>
<feature type="compositionally biased region" description="Polar residues" evidence="2">
    <location>
        <begin position="580"/>
        <end position="590"/>
    </location>
</feature>
<dbReference type="GO" id="GO:0030136">
    <property type="term" value="C:clathrin-coated vesicle"/>
    <property type="evidence" value="ECO:0007669"/>
    <property type="project" value="UniProtKB-SubCell"/>
</dbReference>
<dbReference type="PROSITE" id="PS51182">
    <property type="entry name" value="C2_TENSIN"/>
    <property type="match status" value="1"/>
</dbReference>
<feature type="compositionally biased region" description="Basic and acidic residues" evidence="2">
    <location>
        <begin position="515"/>
        <end position="531"/>
    </location>
</feature>
<dbReference type="PANTHER" id="PTHR23172">
    <property type="entry name" value="AUXILIN/CYCLIN G-ASSOCIATED KINASE-RELATED"/>
    <property type="match status" value="1"/>
</dbReference>
<dbReference type="PANTHER" id="PTHR23172:SF19">
    <property type="entry name" value="J DOMAIN-CONTAINING PROTEIN"/>
    <property type="match status" value="1"/>
</dbReference>
<dbReference type="CDD" id="cd06257">
    <property type="entry name" value="DnaJ"/>
    <property type="match status" value="1"/>
</dbReference>
<dbReference type="InterPro" id="IPR029021">
    <property type="entry name" value="Prot-tyrosine_phosphatase-like"/>
</dbReference>
<dbReference type="EMBL" id="JI165765">
    <property type="protein sequence ID" value="ADY41297.1"/>
    <property type="molecule type" value="mRNA"/>
</dbReference>
<proteinExistence type="evidence at transcript level"/>
<dbReference type="InterPro" id="IPR014020">
    <property type="entry name" value="Tensin_C2-dom"/>
</dbReference>
<dbReference type="FunFam" id="1.10.287.110:FF:000002">
    <property type="entry name" value="putative tyrosine-protein phosphatase auxilin isoform X2"/>
    <property type="match status" value="1"/>
</dbReference>
<dbReference type="InterPro" id="IPR036869">
    <property type="entry name" value="J_dom_sf"/>
</dbReference>
<dbReference type="GO" id="GO:0016301">
    <property type="term" value="F:kinase activity"/>
    <property type="evidence" value="ECO:0007669"/>
    <property type="project" value="UniProtKB-KW"/>
</dbReference>
<evidence type="ECO:0000256" key="1">
    <source>
        <dbReference type="ARBA" id="ARBA00004132"/>
    </source>
</evidence>
<name>F1KTU3_ASCSU</name>
<dbReference type="InterPro" id="IPR035892">
    <property type="entry name" value="C2_domain_sf"/>
</dbReference>
<dbReference type="SMART" id="SM01326">
    <property type="entry name" value="PTEN_C2"/>
    <property type="match status" value="1"/>
</dbReference>